<accession>A0AAD2H730</accession>
<organism evidence="1 2">
    <name type="scientific">Mycena citricolor</name>
    <dbReference type="NCBI Taxonomy" id="2018698"/>
    <lineage>
        <taxon>Eukaryota</taxon>
        <taxon>Fungi</taxon>
        <taxon>Dikarya</taxon>
        <taxon>Basidiomycota</taxon>
        <taxon>Agaricomycotina</taxon>
        <taxon>Agaricomycetes</taxon>
        <taxon>Agaricomycetidae</taxon>
        <taxon>Agaricales</taxon>
        <taxon>Marasmiineae</taxon>
        <taxon>Mycenaceae</taxon>
        <taxon>Mycena</taxon>
    </lineage>
</organism>
<dbReference type="EMBL" id="CAVNYO010000168">
    <property type="protein sequence ID" value="CAK5270561.1"/>
    <property type="molecule type" value="Genomic_DNA"/>
</dbReference>
<gene>
    <name evidence="1" type="ORF">MYCIT1_LOCUS15073</name>
</gene>
<feature type="non-terminal residue" evidence="1">
    <location>
        <position position="1"/>
    </location>
</feature>
<protein>
    <submittedName>
        <fullName evidence="1">Uncharacterized protein</fullName>
    </submittedName>
</protein>
<evidence type="ECO:0000313" key="1">
    <source>
        <dbReference type="EMBL" id="CAK5270561.1"/>
    </source>
</evidence>
<dbReference type="Proteomes" id="UP001295794">
    <property type="component" value="Unassembled WGS sequence"/>
</dbReference>
<keyword evidence="2" id="KW-1185">Reference proteome</keyword>
<evidence type="ECO:0000313" key="2">
    <source>
        <dbReference type="Proteomes" id="UP001295794"/>
    </source>
</evidence>
<reference evidence="1" key="1">
    <citation type="submission" date="2023-11" db="EMBL/GenBank/DDBJ databases">
        <authorList>
            <person name="De Vega J J."/>
            <person name="De Vega J J."/>
        </authorList>
    </citation>
    <scope>NUCLEOTIDE SEQUENCE</scope>
</reference>
<name>A0AAD2H730_9AGAR</name>
<proteinExistence type="predicted"/>
<sequence>CATECTDGIRRHSVLSSPHIYASSPEWTRSALCATHLIVGEISLDRIRAGACHTLPAQLLNAERLACTGRRFGVKSDAAPIIPST</sequence>
<comment type="caution">
    <text evidence="1">The sequence shown here is derived from an EMBL/GenBank/DDBJ whole genome shotgun (WGS) entry which is preliminary data.</text>
</comment>
<dbReference type="AlphaFoldDB" id="A0AAD2H730"/>